<dbReference type="PANTHER" id="PTHR43527:SF2">
    <property type="entry name" value="4-DIPHOSPHOCYTIDYL-2-C-METHYL-D-ERYTHRITOL KINASE, CHLOROPLASTIC"/>
    <property type="match status" value="1"/>
</dbReference>
<evidence type="ECO:0000259" key="10">
    <source>
        <dbReference type="Pfam" id="PF00288"/>
    </source>
</evidence>
<evidence type="ECO:0000256" key="4">
    <source>
        <dbReference type="ARBA" id="ARBA00022679"/>
    </source>
</evidence>
<dbReference type="Pfam" id="PF00288">
    <property type="entry name" value="GHMP_kinases_N"/>
    <property type="match status" value="1"/>
</dbReference>
<evidence type="ECO:0000256" key="1">
    <source>
        <dbReference type="ARBA" id="ARBA00009684"/>
    </source>
</evidence>
<name>A0A6G8B1I7_9LACO</name>
<dbReference type="InterPro" id="IPR014721">
    <property type="entry name" value="Ribsml_uS5_D2-typ_fold_subgr"/>
</dbReference>
<comment type="catalytic activity">
    <reaction evidence="9">
        <text>4-CDP-2-C-methyl-D-erythritol + ATP = 4-CDP-2-C-methyl-D-erythritol 2-phosphate + ADP + H(+)</text>
        <dbReference type="Rhea" id="RHEA:18437"/>
        <dbReference type="ChEBI" id="CHEBI:15378"/>
        <dbReference type="ChEBI" id="CHEBI:30616"/>
        <dbReference type="ChEBI" id="CHEBI:57823"/>
        <dbReference type="ChEBI" id="CHEBI:57919"/>
        <dbReference type="ChEBI" id="CHEBI:456216"/>
        <dbReference type="EC" id="2.7.1.148"/>
    </reaction>
</comment>
<dbReference type="NCBIfam" id="TIGR00154">
    <property type="entry name" value="ispE"/>
    <property type="match status" value="1"/>
</dbReference>
<evidence type="ECO:0000256" key="7">
    <source>
        <dbReference type="ARBA" id="ARBA00022840"/>
    </source>
</evidence>
<dbReference type="InterPro" id="IPR004424">
    <property type="entry name" value="IspE"/>
</dbReference>
<dbReference type="UniPathway" id="UPA00056">
    <property type="reaction ID" value="UER00094"/>
</dbReference>
<dbReference type="InterPro" id="IPR020568">
    <property type="entry name" value="Ribosomal_Su5_D2-typ_SF"/>
</dbReference>
<comment type="similarity">
    <text evidence="1 9">Belongs to the GHMP kinase family. IspE subfamily.</text>
</comment>
<keyword evidence="7 9" id="KW-0067">ATP-binding</keyword>
<dbReference type="EMBL" id="CP049888">
    <property type="protein sequence ID" value="QIL51100.1"/>
    <property type="molecule type" value="Genomic_DNA"/>
</dbReference>
<dbReference type="EC" id="2.7.1.148" evidence="2 9"/>
<accession>A0A6G8B1I7</accession>
<proteinExistence type="inferred from homology"/>
<sequence>MEVLERAYAKLNICLDTPFVHADGLQEWDMLMVSIDLADTVTIKTTNCHRDIMVESTSGLLPVNERNLAFQAAKLMQELAQVEEGVEIHIQKRIPIAAGLGGGSSDAAAVMRALNRLWNLELSEAELAKIGLKIDADVPYCIYSRPARVTGRGEIVEPLQQKLPPVYFVIAKPAVSVSTPKLLRTVKYDKLEHGDMQGLMTAVAHESYSQLVQGMFNVLEPVSAKQFPEIIRIREKMLQFGADVAQMSGTGPTVFGMTQKESRAKHIYNGLKGFVGETYITGLAK</sequence>
<protein>
    <recommendedName>
        <fullName evidence="3 9">4-diphosphocytidyl-2-C-methyl-D-erythritol kinase</fullName>
        <shortName evidence="9">CMK</shortName>
        <ecNumber evidence="2 9">2.7.1.148</ecNumber>
    </recommendedName>
    <alternativeName>
        <fullName evidence="8 9">4-(cytidine-5'-diphospho)-2-C-methyl-D-erythritol kinase</fullName>
    </alternativeName>
</protein>
<feature type="active site" evidence="9">
    <location>
        <position position="10"/>
    </location>
</feature>
<keyword evidence="13" id="KW-1185">Reference proteome</keyword>
<keyword evidence="5 9" id="KW-0547">Nucleotide-binding</keyword>
<dbReference type="SUPFAM" id="SSF55060">
    <property type="entry name" value="GHMP Kinase, C-terminal domain"/>
    <property type="match status" value="1"/>
</dbReference>
<dbReference type="GO" id="GO:0005524">
    <property type="term" value="F:ATP binding"/>
    <property type="evidence" value="ECO:0007669"/>
    <property type="project" value="UniProtKB-UniRule"/>
</dbReference>
<evidence type="ECO:0000256" key="5">
    <source>
        <dbReference type="ARBA" id="ARBA00022741"/>
    </source>
</evidence>
<feature type="active site" evidence="9">
    <location>
        <position position="137"/>
    </location>
</feature>
<feature type="binding site" evidence="9">
    <location>
        <begin position="95"/>
        <end position="105"/>
    </location>
    <ligand>
        <name>ATP</name>
        <dbReference type="ChEBI" id="CHEBI:30616"/>
    </ligand>
</feature>
<evidence type="ECO:0000313" key="12">
    <source>
        <dbReference type="EMBL" id="QIL51100.1"/>
    </source>
</evidence>
<evidence type="ECO:0000256" key="2">
    <source>
        <dbReference type="ARBA" id="ARBA00012052"/>
    </source>
</evidence>
<evidence type="ECO:0000256" key="8">
    <source>
        <dbReference type="ARBA" id="ARBA00032554"/>
    </source>
</evidence>
<keyword evidence="6 9" id="KW-0418">Kinase</keyword>
<feature type="domain" description="GHMP kinase N-terminal" evidence="10">
    <location>
        <begin position="67"/>
        <end position="144"/>
    </location>
</feature>
<organism evidence="12 13">
    <name type="scientific">Weissella coleopterorum</name>
    <dbReference type="NCBI Taxonomy" id="2714949"/>
    <lineage>
        <taxon>Bacteria</taxon>
        <taxon>Bacillati</taxon>
        <taxon>Bacillota</taxon>
        <taxon>Bacilli</taxon>
        <taxon>Lactobacillales</taxon>
        <taxon>Lactobacillaceae</taxon>
        <taxon>Weissella</taxon>
    </lineage>
</organism>
<dbReference type="InterPro" id="IPR013750">
    <property type="entry name" value="GHMP_kinase_C_dom"/>
</dbReference>
<evidence type="ECO:0000256" key="9">
    <source>
        <dbReference type="HAMAP-Rule" id="MF_00061"/>
    </source>
</evidence>
<evidence type="ECO:0000259" key="11">
    <source>
        <dbReference type="Pfam" id="PF08544"/>
    </source>
</evidence>
<keyword evidence="4 9" id="KW-0808">Transferase</keyword>
<evidence type="ECO:0000256" key="3">
    <source>
        <dbReference type="ARBA" id="ARBA00017473"/>
    </source>
</evidence>
<feature type="domain" description="GHMP kinase C-terminal" evidence="11">
    <location>
        <begin position="200"/>
        <end position="272"/>
    </location>
</feature>
<comment type="function">
    <text evidence="9">Catalyzes the phosphorylation of the position 2 hydroxy group of 4-diphosphocytidyl-2C-methyl-D-erythritol.</text>
</comment>
<dbReference type="Pfam" id="PF08544">
    <property type="entry name" value="GHMP_kinases_C"/>
    <property type="match status" value="1"/>
</dbReference>
<dbReference type="Gene3D" id="3.30.230.10">
    <property type="match status" value="1"/>
</dbReference>
<dbReference type="AlphaFoldDB" id="A0A6G8B1I7"/>
<evidence type="ECO:0000256" key="6">
    <source>
        <dbReference type="ARBA" id="ARBA00022777"/>
    </source>
</evidence>
<dbReference type="PANTHER" id="PTHR43527">
    <property type="entry name" value="4-DIPHOSPHOCYTIDYL-2-C-METHYL-D-ERYTHRITOL KINASE, CHLOROPLASTIC"/>
    <property type="match status" value="1"/>
</dbReference>
<dbReference type="RefSeq" id="WP_166011354.1">
    <property type="nucleotide sequence ID" value="NZ_CP049888.1"/>
</dbReference>
<comment type="pathway">
    <text evidence="9">Isoprenoid biosynthesis; isopentenyl diphosphate biosynthesis via DXP pathway; isopentenyl diphosphate from 1-deoxy-D-xylulose 5-phosphate: step 3/6.</text>
</comment>
<dbReference type="HAMAP" id="MF_00061">
    <property type="entry name" value="IspE"/>
    <property type="match status" value="1"/>
</dbReference>
<dbReference type="Proteomes" id="UP000500741">
    <property type="component" value="Chromosome"/>
</dbReference>
<dbReference type="Gene3D" id="3.30.70.890">
    <property type="entry name" value="GHMP kinase, C-terminal domain"/>
    <property type="match status" value="1"/>
</dbReference>
<dbReference type="SUPFAM" id="SSF54211">
    <property type="entry name" value="Ribosomal protein S5 domain 2-like"/>
    <property type="match status" value="1"/>
</dbReference>
<dbReference type="InterPro" id="IPR006204">
    <property type="entry name" value="GHMP_kinase_N_dom"/>
</dbReference>
<keyword evidence="9" id="KW-0414">Isoprene biosynthesis</keyword>
<dbReference type="PIRSF" id="PIRSF010376">
    <property type="entry name" value="IspE"/>
    <property type="match status" value="1"/>
</dbReference>
<gene>
    <name evidence="9" type="primary">ispE</name>
    <name evidence="12" type="ORF">G7084_07250</name>
</gene>
<dbReference type="KEGG" id="wco:G7084_07250"/>
<dbReference type="GO" id="GO:0016114">
    <property type="term" value="P:terpenoid biosynthetic process"/>
    <property type="evidence" value="ECO:0007669"/>
    <property type="project" value="UniProtKB-UniRule"/>
</dbReference>
<dbReference type="InterPro" id="IPR036554">
    <property type="entry name" value="GHMP_kinase_C_sf"/>
</dbReference>
<dbReference type="GO" id="GO:0019288">
    <property type="term" value="P:isopentenyl diphosphate biosynthetic process, methylerythritol 4-phosphate pathway"/>
    <property type="evidence" value="ECO:0007669"/>
    <property type="project" value="UniProtKB-UniRule"/>
</dbReference>
<evidence type="ECO:0000313" key="13">
    <source>
        <dbReference type="Proteomes" id="UP000500741"/>
    </source>
</evidence>
<dbReference type="GO" id="GO:0050515">
    <property type="term" value="F:4-(cytidine 5'-diphospho)-2-C-methyl-D-erythritol kinase activity"/>
    <property type="evidence" value="ECO:0007669"/>
    <property type="project" value="UniProtKB-UniRule"/>
</dbReference>
<reference evidence="12 13" key="1">
    <citation type="submission" date="2020-03" db="EMBL/GenBank/DDBJ databases">
        <title>Weissella sp. nov., isolated from Cybister lewisianus.</title>
        <authorList>
            <person name="Hyun D.-W."/>
            <person name="Bae J.-W."/>
        </authorList>
    </citation>
    <scope>NUCLEOTIDE SEQUENCE [LARGE SCALE GENOMIC DNA]</scope>
    <source>
        <strain evidence="12 13">HDW19</strain>
    </source>
</reference>